<dbReference type="InterPro" id="IPR006597">
    <property type="entry name" value="Sel1-like"/>
</dbReference>
<proteinExistence type="predicted"/>
<name>A0A0W1ANI6_9GAMM</name>
<comment type="caution">
    <text evidence="1">The sequence shown here is derived from an EMBL/GenBank/DDBJ whole genome shotgun (WGS) entry which is preliminary data.</text>
</comment>
<dbReference type="PANTHER" id="PTHR11102">
    <property type="entry name" value="SEL-1-LIKE PROTEIN"/>
    <property type="match status" value="1"/>
</dbReference>
<protein>
    <submittedName>
        <fullName evidence="1">Sel-1 protein</fullName>
    </submittedName>
</protein>
<dbReference type="PROSITE" id="PS51257">
    <property type="entry name" value="PROKAR_LIPOPROTEIN"/>
    <property type="match status" value="1"/>
</dbReference>
<dbReference type="STRING" id="66969.Lwal_0362"/>
<dbReference type="SMART" id="SM00671">
    <property type="entry name" value="SEL1"/>
    <property type="match status" value="1"/>
</dbReference>
<dbReference type="SUPFAM" id="SSF81901">
    <property type="entry name" value="HCP-like"/>
    <property type="match status" value="1"/>
</dbReference>
<dbReference type="InterPro" id="IPR050767">
    <property type="entry name" value="Sel1_AlgK"/>
</dbReference>
<dbReference type="Proteomes" id="UP000054729">
    <property type="component" value="Unassembled WGS sequence"/>
</dbReference>
<dbReference type="InterPro" id="IPR011990">
    <property type="entry name" value="TPR-like_helical_dom_sf"/>
</dbReference>
<evidence type="ECO:0000313" key="1">
    <source>
        <dbReference type="EMBL" id="KTD82884.1"/>
    </source>
</evidence>
<dbReference type="RefSeq" id="WP_058479217.1">
    <property type="nucleotide sequence ID" value="NZ_CAAAIQ010000003.1"/>
</dbReference>
<evidence type="ECO:0000313" key="2">
    <source>
        <dbReference type="Proteomes" id="UP000054729"/>
    </source>
</evidence>
<dbReference type="PANTHER" id="PTHR11102:SF160">
    <property type="entry name" value="ERAD-ASSOCIATED E3 UBIQUITIN-PROTEIN LIGASE COMPONENT HRD3"/>
    <property type="match status" value="1"/>
</dbReference>
<dbReference type="AlphaFoldDB" id="A0A0W1ANI6"/>
<dbReference type="PATRIC" id="fig|66969.6.peg.392"/>
<keyword evidence="2" id="KW-1185">Reference proteome</keyword>
<dbReference type="Gene3D" id="1.25.40.10">
    <property type="entry name" value="Tetratricopeptide repeat domain"/>
    <property type="match status" value="1"/>
</dbReference>
<dbReference type="OrthoDB" id="8561742at2"/>
<reference evidence="1 2" key="1">
    <citation type="submission" date="2015-11" db="EMBL/GenBank/DDBJ databases">
        <title>Genomic analysis of 38 Legionella species identifies large and diverse effector repertoires.</title>
        <authorList>
            <person name="Burstein D."/>
            <person name="Amaro F."/>
            <person name="Zusman T."/>
            <person name="Lifshitz Z."/>
            <person name="Cohen O."/>
            <person name="Gilbert J.A."/>
            <person name="Pupko T."/>
            <person name="Shuman H.A."/>
            <person name="Segal G."/>
        </authorList>
    </citation>
    <scope>NUCLEOTIDE SEQUENCE [LARGE SCALE GENOMIC DNA]</scope>
    <source>
        <strain evidence="1 2">ATCC 51914</strain>
    </source>
</reference>
<gene>
    <name evidence="1" type="ORF">Lwal_0362</name>
</gene>
<organism evidence="1 2">
    <name type="scientific">Legionella waltersii</name>
    <dbReference type="NCBI Taxonomy" id="66969"/>
    <lineage>
        <taxon>Bacteria</taxon>
        <taxon>Pseudomonadati</taxon>
        <taxon>Pseudomonadota</taxon>
        <taxon>Gammaproteobacteria</taxon>
        <taxon>Legionellales</taxon>
        <taxon>Legionellaceae</taxon>
        <taxon>Legionella</taxon>
    </lineage>
</organism>
<accession>A0A0W1ANI6</accession>
<dbReference type="Pfam" id="PF08238">
    <property type="entry name" value="Sel1"/>
    <property type="match status" value="1"/>
</dbReference>
<sequence>MYRIRKLLLMMICIPVIVGCVTGALSLREGIQSFKAQDYRRAFIRLKPEAIKGNPEAQYAVGYMYYYGQGVVEDRKKAWFWINKAAALGQPDAQVAVQILQKRHQEDKRIFDNKQLQHFPVSEEPY</sequence>
<dbReference type="EMBL" id="LNZB01000006">
    <property type="protein sequence ID" value="KTD82884.1"/>
    <property type="molecule type" value="Genomic_DNA"/>
</dbReference>